<dbReference type="HOGENOM" id="CLU_000384_31_1_1"/>
<evidence type="ECO:0000256" key="1">
    <source>
        <dbReference type="ARBA" id="ARBA00004123"/>
    </source>
</evidence>
<dbReference type="Gene3D" id="2.40.50.40">
    <property type="match status" value="1"/>
</dbReference>
<dbReference type="GO" id="GO:0006338">
    <property type="term" value="P:chromatin remodeling"/>
    <property type="evidence" value="ECO:0007669"/>
    <property type="project" value="UniProtKB-ARBA"/>
</dbReference>
<organism evidence="4 5">
    <name type="scientific">Scleroderma citrinum Foug A</name>
    <dbReference type="NCBI Taxonomy" id="1036808"/>
    <lineage>
        <taxon>Eukaryota</taxon>
        <taxon>Fungi</taxon>
        <taxon>Dikarya</taxon>
        <taxon>Basidiomycota</taxon>
        <taxon>Agaricomycotina</taxon>
        <taxon>Agaricomycetes</taxon>
        <taxon>Agaricomycetidae</taxon>
        <taxon>Boletales</taxon>
        <taxon>Sclerodermatineae</taxon>
        <taxon>Sclerodermataceae</taxon>
        <taxon>Scleroderma</taxon>
    </lineage>
</organism>
<dbReference type="STRING" id="1036808.A0A0C3DEN1"/>
<dbReference type="CDD" id="cd00024">
    <property type="entry name" value="CD_CSD"/>
    <property type="match status" value="1"/>
</dbReference>
<reference evidence="5" key="2">
    <citation type="submission" date="2015-01" db="EMBL/GenBank/DDBJ databases">
        <title>Evolutionary Origins and Diversification of the Mycorrhizal Mutualists.</title>
        <authorList>
            <consortium name="DOE Joint Genome Institute"/>
            <consortium name="Mycorrhizal Genomics Consortium"/>
            <person name="Kohler A."/>
            <person name="Kuo A."/>
            <person name="Nagy L.G."/>
            <person name="Floudas D."/>
            <person name="Copeland A."/>
            <person name="Barry K.W."/>
            <person name="Cichocki N."/>
            <person name="Veneault-Fourrey C."/>
            <person name="LaButti K."/>
            <person name="Lindquist E.A."/>
            <person name="Lipzen A."/>
            <person name="Lundell T."/>
            <person name="Morin E."/>
            <person name="Murat C."/>
            <person name="Riley R."/>
            <person name="Ohm R."/>
            <person name="Sun H."/>
            <person name="Tunlid A."/>
            <person name="Henrissat B."/>
            <person name="Grigoriev I.V."/>
            <person name="Hibbett D.S."/>
            <person name="Martin F."/>
        </authorList>
    </citation>
    <scope>NUCLEOTIDE SEQUENCE [LARGE SCALE GENOMIC DNA]</scope>
    <source>
        <strain evidence="5">Foug A</strain>
    </source>
</reference>
<dbReference type="InterPro" id="IPR000953">
    <property type="entry name" value="Chromo/chromo_shadow_dom"/>
</dbReference>
<keyword evidence="2" id="KW-0539">Nucleus</keyword>
<dbReference type="OrthoDB" id="3218226at2759"/>
<dbReference type="InterPro" id="IPR023780">
    <property type="entry name" value="Chromo_domain"/>
</dbReference>
<evidence type="ECO:0000256" key="2">
    <source>
        <dbReference type="ARBA" id="ARBA00023242"/>
    </source>
</evidence>
<evidence type="ECO:0000313" key="5">
    <source>
        <dbReference type="Proteomes" id="UP000053989"/>
    </source>
</evidence>
<dbReference type="InParanoid" id="A0A0C3DEN1"/>
<dbReference type="EMBL" id="KN822077">
    <property type="protein sequence ID" value="KIM59135.1"/>
    <property type="molecule type" value="Genomic_DNA"/>
</dbReference>
<accession>A0A0C3DEN1</accession>
<gene>
    <name evidence="4" type="ORF">SCLCIDRAFT_126813</name>
</gene>
<protein>
    <recommendedName>
        <fullName evidence="3">Chromo domain-containing protein</fullName>
    </recommendedName>
</protein>
<comment type="subcellular location">
    <subcellularLocation>
        <location evidence="1">Nucleus</location>
    </subcellularLocation>
</comment>
<reference evidence="4 5" key="1">
    <citation type="submission" date="2014-04" db="EMBL/GenBank/DDBJ databases">
        <authorList>
            <consortium name="DOE Joint Genome Institute"/>
            <person name="Kuo A."/>
            <person name="Kohler A."/>
            <person name="Nagy L.G."/>
            <person name="Floudas D."/>
            <person name="Copeland A."/>
            <person name="Barry K.W."/>
            <person name="Cichocki N."/>
            <person name="Veneault-Fourrey C."/>
            <person name="LaButti K."/>
            <person name="Lindquist E.A."/>
            <person name="Lipzen A."/>
            <person name="Lundell T."/>
            <person name="Morin E."/>
            <person name="Murat C."/>
            <person name="Sun H."/>
            <person name="Tunlid A."/>
            <person name="Henrissat B."/>
            <person name="Grigoriev I.V."/>
            <person name="Hibbett D.S."/>
            <person name="Martin F."/>
            <person name="Nordberg H.P."/>
            <person name="Cantor M.N."/>
            <person name="Hua S.X."/>
        </authorList>
    </citation>
    <scope>NUCLEOTIDE SEQUENCE [LARGE SCALE GENOMIC DNA]</scope>
    <source>
        <strain evidence="4 5">Foug A</strain>
    </source>
</reference>
<dbReference type="InterPro" id="IPR016197">
    <property type="entry name" value="Chromo-like_dom_sf"/>
</dbReference>
<feature type="non-terminal residue" evidence="4">
    <location>
        <position position="1"/>
    </location>
</feature>
<dbReference type="SUPFAM" id="SSF54160">
    <property type="entry name" value="Chromo domain-like"/>
    <property type="match status" value="1"/>
</dbReference>
<keyword evidence="5" id="KW-1185">Reference proteome</keyword>
<dbReference type="Proteomes" id="UP000053989">
    <property type="component" value="Unassembled WGS sequence"/>
</dbReference>
<dbReference type="AlphaFoldDB" id="A0A0C3DEN1"/>
<dbReference type="Pfam" id="PF00385">
    <property type="entry name" value="Chromo"/>
    <property type="match status" value="1"/>
</dbReference>
<dbReference type="GO" id="GO:0005634">
    <property type="term" value="C:nucleus"/>
    <property type="evidence" value="ECO:0007669"/>
    <property type="project" value="UniProtKB-SubCell"/>
</dbReference>
<dbReference type="SMART" id="SM00298">
    <property type="entry name" value="CHROMO"/>
    <property type="match status" value="1"/>
</dbReference>
<dbReference type="InterPro" id="IPR051219">
    <property type="entry name" value="Heterochromatin_chromo-domain"/>
</dbReference>
<evidence type="ECO:0000259" key="3">
    <source>
        <dbReference type="PROSITE" id="PS50013"/>
    </source>
</evidence>
<dbReference type="PANTHER" id="PTHR22812">
    <property type="entry name" value="CHROMOBOX PROTEIN"/>
    <property type="match status" value="1"/>
</dbReference>
<evidence type="ECO:0000313" key="4">
    <source>
        <dbReference type="EMBL" id="KIM59135.1"/>
    </source>
</evidence>
<dbReference type="PROSITE" id="PS50013">
    <property type="entry name" value="CHROMO_2"/>
    <property type="match status" value="1"/>
</dbReference>
<proteinExistence type="predicted"/>
<name>A0A0C3DEN1_9AGAM</name>
<sequence>VNVSHVKPYLGPLPGQPVSHPGLIKVSEERDEEYKVDYIVASRIYRHQLQYLVHWKGYEEHEHTWEPKLHMTQLDFDSLFKPIPENLTVCDAQFCSLESYS</sequence>
<feature type="domain" description="Chromo" evidence="3">
    <location>
        <begin position="34"/>
        <end position="71"/>
    </location>
</feature>